<dbReference type="InterPro" id="IPR012349">
    <property type="entry name" value="Split_barrel_FMN-bd"/>
</dbReference>
<keyword evidence="1" id="KW-0560">Oxidoreductase</keyword>
<dbReference type="RefSeq" id="WP_241038967.1">
    <property type="nucleotide sequence ID" value="NZ_BAAAJF010000004.1"/>
</dbReference>
<dbReference type="InterPro" id="IPR052019">
    <property type="entry name" value="F420H2_bilvrd_red/Heme_oxyg"/>
</dbReference>
<sequence>MSASTTIDPALLELFTQQPNGILITLKRDGRPQSSVVTHAFDLESRTLRISITDGRAKTRNLRRDPRATYHVSRADYGGYVVGEGIAALSPVATEPHDDTVEALVGYYRDLRGEHPNWDEYRAAMVADGRVMLTLRLDHVYGWARPTG</sequence>
<comment type="caution">
    <text evidence="3">The sequence shown here is derived from an EMBL/GenBank/DDBJ whole genome shotgun (WGS) entry which is preliminary data.</text>
</comment>
<evidence type="ECO:0000313" key="4">
    <source>
        <dbReference type="Proteomes" id="UP001299970"/>
    </source>
</evidence>
<dbReference type="InterPro" id="IPR019920">
    <property type="entry name" value="F420-binding_dom_put"/>
</dbReference>
<dbReference type="NCBIfam" id="TIGR03618">
    <property type="entry name" value="Rv1155_F420"/>
    <property type="match status" value="1"/>
</dbReference>
<dbReference type="PANTHER" id="PTHR35176">
    <property type="entry name" value="HEME OXYGENASE HI_0854-RELATED"/>
    <property type="match status" value="1"/>
</dbReference>
<protein>
    <submittedName>
        <fullName evidence="3">PPOX class F420-dependent oxidoreductase</fullName>
    </submittedName>
</protein>
<dbReference type="Gene3D" id="2.30.110.10">
    <property type="entry name" value="Electron Transport, Fmn-binding Protein, Chain A"/>
    <property type="match status" value="1"/>
</dbReference>
<dbReference type="EMBL" id="JAKXMK010000019">
    <property type="protein sequence ID" value="MCH6168320.1"/>
    <property type="molecule type" value="Genomic_DNA"/>
</dbReference>
<evidence type="ECO:0000313" key="3">
    <source>
        <dbReference type="EMBL" id="MCH6168320.1"/>
    </source>
</evidence>
<evidence type="ECO:0000256" key="1">
    <source>
        <dbReference type="ARBA" id="ARBA00023002"/>
    </source>
</evidence>
<dbReference type="SUPFAM" id="SSF50475">
    <property type="entry name" value="FMN-binding split barrel"/>
    <property type="match status" value="1"/>
</dbReference>
<feature type="domain" description="Pyridoxamine 5'-phosphate oxidase N-terminal" evidence="2">
    <location>
        <begin position="8"/>
        <end position="142"/>
    </location>
</feature>
<proteinExistence type="predicted"/>
<dbReference type="Proteomes" id="UP001299970">
    <property type="component" value="Unassembled WGS sequence"/>
</dbReference>
<dbReference type="PANTHER" id="PTHR35176:SF2">
    <property type="entry name" value="F420H(2)-DEPENDENT REDUCTASE RV1155"/>
    <property type="match status" value="1"/>
</dbReference>
<dbReference type="InterPro" id="IPR011576">
    <property type="entry name" value="Pyridox_Oxase_N"/>
</dbReference>
<name>A0ABS9TIF1_9PSEU</name>
<reference evidence="3 4" key="1">
    <citation type="submission" date="2022-03" db="EMBL/GenBank/DDBJ databases">
        <title>Pseudonocardia alaer sp. nov., a novel actinomycete isolated from reed forest soil.</title>
        <authorList>
            <person name="Wang L."/>
        </authorList>
    </citation>
    <scope>NUCLEOTIDE SEQUENCE [LARGE SCALE GENOMIC DNA]</scope>
    <source>
        <strain evidence="3 4">Y-16303</strain>
    </source>
</reference>
<gene>
    <name evidence="3" type="ORF">MMF94_21730</name>
</gene>
<dbReference type="Pfam" id="PF01243">
    <property type="entry name" value="PNPOx_N"/>
    <property type="match status" value="1"/>
</dbReference>
<organism evidence="3 4">
    <name type="scientific">Pseudonocardia alaniniphila</name>
    <dbReference type="NCBI Taxonomy" id="75291"/>
    <lineage>
        <taxon>Bacteria</taxon>
        <taxon>Bacillati</taxon>
        <taxon>Actinomycetota</taxon>
        <taxon>Actinomycetes</taxon>
        <taxon>Pseudonocardiales</taxon>
        <taxon>Pseudonocardiaceae</taxon>
        <taxon>Pseudonocardia</taxon>
    </lineage>
</organism>
<evidence type="ECO:0000259" key="2">
    <source>
        <dbReference type="Pfam" id="PF01243"/>
    </source>
</evidence>
<accession>A0ABS9TIF1</accession>
<keyword evidence="4" id="KW-1185">Reference proteome</keyword>